<reference evidence="1 2" key="1">
    <citation type="submission" date="2015-09" db="EMBL/GenBank/DDBJ databases">
        <title>A metagenomics-based metabolic model of nitrate-dependent anaerobic oxidation of methane by Methanoperedens-like archaea.</title>
        <authorList>
            <person name="Arshad A."/>
            <person name="Speth D.R."/>
            <person name="De Graaf R.M."/>
            <person name="Op Den Camp H.J."/>
            <person name="Jetten M.S."/>
            <person name="Welte C.U."/>
        </authorList>
    </citation>
    <scope>NUCLEOTIDE SEQUENCE [LARGE SCALE GENOMIC DNA]</scope>
</reference>
<proteinExistence type="predicted"/>
<evidence type="ECO:0000313" key="1">
    <source>
        <dbReference type="EMBL" id="KPQ44388.1"/>
    </source>
</evidence>
<accession>A0A0P8E252</accession>
<dbReference type="AlphaFoldDB" id="A0A0P8E252"/>
<gene>
    <name evidence="1" type="ORF">MPEBLZ_01021</name>
</gene>
<dbReference type="EMBL" id="LKCM01000095">
    <property type="protein sequence ID" value="KPQ44388.1"/>
    <property type="molecule type" value="Genomic_DNA"/>
</dbReference>
<evidence type="ECO:0000313" key="2">
    <source>
        <dbReference type="Proteomes" id="UP000050360"/>
    </source>
</evidence>
<dbReference type="Proteomes" id="UP000050360">
    <property type="component" value="Unassembled WGS sequence"/>
</dbReference>
<name>A0A0P8E252_9EURY</name>
<organism evidence="1 2">
    <name type="scientific">Candidatus Methanoperedens nitratireducens</name>
    <dbReference type="NCBI Taxonomy" id="1392998"/>
    <lineage>
        <taxon>Archaea</taxon>
        <taxon>Methanobacteriati</taxon>
        <taxon>Methanobacteriota</taxon>
        <taxon>Stenosarchaea group</taxon>
        <taxon>Methanomicrobia</taxon>
        <taxon>Methanosarcinales</taxon>
        <taxon>ANME-2 cluster</taxon>
        <taxon>Candidatus Methanoperedentaceae</taxon>
        <taxon>Candidatus Methanoperedens</taxon>
    </lineage>
</organism>
<comment type="caution">
    <text evidence="1">The sequence shown here is derived from an EMBL/GenBank/DDBJ whole genome shotgun (WGS) entry which is preliminary data.</text>
</comment>
<dbReference type="PATRIC" id="fig|1719120.3.peg.1099"/>
<protein>
    <submittedName>
        <fullName evidence="1">Uncharacterized protein</fullName>
    </submittedName>
</protein>
<sequence>MPVKKYQSYVPGRMIPLNTQELLLVRGKEGTLGIVKVGENKQFFLETDKEEIILALEPEDLLVASGFGTDDTIIKGLKCILFMIREVGSPFIALSKKHPASKRLKIVVSAGDRTRVSCSITPGTHPEQDVLCGSGEFDGVEISGVKGGVEFKNLKDGNFEKIPFDV</sequence>